<name>A0A2R5LI37_9ACAR</name>
<dbReference type="EMBL" id="GGLE01005040">
    <property type="protein sequence ID" value="MBY09166.1"/>
    <property type="molecule type" value="Transcribed_RNA"/>
</dbReference>
<organism evidence="3">
    <name type="scientific">Ornithodoros turicata</name>
    <dbReference type="NCBI Taxonomy" id="34597"/>
    <lineage>
        <taxon>Eukaryota</taxon>
        <taxon>Metazoa</taxon>
        <taxon>Ecdysozoa</taxon>
        <taxon>Arthropoda</taxon>
        <taxon>Chelicerata</taxon>
        <taxon>Arachnida</taxon>
        <taxon>Acari</taxon>
        <taxon>Parasitiformes</taxon>
        <taxon>Ixodida</taxon>
        <taxon>Ixodoidea</taxon>
        <taxon>Argasidae</taxon>
        <taxon>Ornithodorinae</taxon>
        <taxon>Ornithodoros</taxon>
    </lineage>
</organism>
<dbReference type="RefSeq" id="XP_064485198.1">
    <property type="nucleotide sequence ID" value="XM_064629128.1"/>
</dbReference>
<dbReference type="KEGG" id="oti:135397531"/>
<reference evidence="3" key="1">
    <citation type="submission" date="2018-03" db="EMBL/GenBank/DDBJ databases">
        <title>The relapsing fever spirochete Borrelia turicatae persists in the highly oxidative environment of its soft-bodied tick vector.</title>
        <authorList>
            <person name="Bourret T.J."/>
            <person name="Boyle W.K."/>
            <person name="Valenzuela J.G."/>
            <person name="Oliveira F."/>
            <person name="Lopez J.E."/>
        </authorList>
    </citation>
    <scope>NUCLEOTIDE SEQUENCE</scope>
    <source>
        <strain evidence="3">Kansas strain/isolate</strain>
        <tissue evidence="3">Salivary glands</tissue>
    </source>
</reference>
<comment type="similarity">
    <text evidence="1">Belongs to the PITHD1 family.</text>
</comment>
<dbReference type="PANTHER" id="PTHR12175">
    <property type="entry name" value="AD039 HT014 THIOREDOXIN FAMILY TRP26"/>
    <property type="match status" value="1"/>
</dbReference>
<dbReference type="GeneID" id="135397531"/>
<evidence type="ECO:0000256" key="1">
    <source>
        <dbReference type="ARBA" id="ARBA00025788"/>
    </source>
</evidence>
<sequence length="213" mass="23898">MAHHHGHGGGCSGGDDHDLHDHDKPDLGIEYSLYSKIDLENLQCLNEETEGSGKLVFKPWNERFDADKYVESDADEELLFNIPFSGNVKLKGIIVMGGEGGSHPSKIRIFKNRPQMTFDDSQAAADQEFDLHPDSQGTLEYPVKVVKFSSVYHLSLHFPSNFGSETTKILYIGLRGEYTQARRQEIMLCSYELAPNPADHKTEAFQPLSRSVQ</sequence>
<dbReference type="Gene3D" id="2.60.120.470">
    <property type="entry name" value="PITH domain"/>
    <property type="match status" value="1"/>
</dbReference>
<dbReference type="GO" id="GO:0060255">
    <property type="term" value="P:regulation of macromolecule metabolic process"/>
    <property type="evidence" value="ECO:0007669"/>
    <property type="project" value="UniProtKB-ARBA"/>
</dbReference>
<dbReference type="GO" id="GO:0080090">
    <property type="term" value="P:regulation of primary metabolic process"/>
    <property type="evidence" value="ECO:0007669"/>
    <property type="project" value="UniProtKB-ARBA"/>
</dbReference>
<dbReference type="Pfam" id="PF06201">
    <property type="entry name" value="PITH"/>
    <property type="match status" value="1"/>
</dbReference>
<dbReference type="InterPro" id="IPR008979">
    <property type="entry name" value="Galactose-bd-like_sf"/>
</dbReference>
<dbReference type="InterPro" id="IPR010400">
    <property type="entry name" value="PITH_dom"/>
</dbReference>
<dbReference type="PROSITE" id="PS51532">
    <property type="entry name" value="PITH"/>
    <property type="match status" value="1"/>
</dbReference>
<dbReference type="InterPro" id="IPR045099">
    <property type="entry name" value="PITH1-like"/>
</dbReference>
<dbReference type="FunFam" id="2.60.120.470:FF:000002">
    <property type="entry name" value="PITH domain-containing protein 1"/>
    <property type="match status" value="1"/>
</dbReference>
<dbReference type="AlphaFoldDB" id="A0A2R5LI37"/>
<dbReference type="GO" id="GO:0045654">
    <property type="term" value="P:positive regulation of megakaryocyte differentiation"/>
    <property type="evidence" value="ECO:0007669"/>
    <property type="project" value="UniProtKB-ARBA"/>
</dbReference>
<proteinExistence type="inferred from homology"/>
<evidence type="ECO:0000259" key="2">
    <source>
        <dbReference type="PROSITE" id="PS51532"/>
    </source>
</evidence>
<dbReference type="GO" id="GO:0005737">
    <property type="term" value="C:cytoplasm"/>
    <property type="evidence" value="ECO:0007669"/>
    <property type="project" value="UniProtKB-ARBA"/>
</dbReference>
<dbReference type="PANTHER" id="PTHR12175:SF1">
    <property type="entry name" value="PITH DOMAIN-CONTAINING PROTEIN 1"/>
    <property type="match status" value="1"/>
</dbReference>
<dbReference type="InterPro" id="IPR037047">
    <property type="entry name" value="PITH_dom_sf"/>
</dbReference>
<dbReference type="SUPFAM" id="SSF49785">
    <property type="entry name" value="Galactose-binding domain-like"/>
    <property type="match status" value="1"/>
</dbReference>
<accession>A0A2R5LI37</accession>
<protein>
    <submittedName>
        <fullName evidence="3">Putative thioredoxin-like protein</fullName>
    </submittedName>
</protein>
<evidence type="ECO:0000313" key="3">
    <source>
        <dbReference type="EMBL" id="MBY09166.1"/>
    </source>
</evidence>
<feature type="domain" description="PITH" evidence="2">
    <location>
        <begin position="22"/>
        <end position="194"/>
    </location>
</feature>
<dbReference type="GO" id="GO:0005634">
    <property type="term" value="C:nucleus"/>
    <property type="evidence" value="ECO:0007669"/>
    <property type="project" value="TreeGrafter"/>
</dbReference>